<evidence type="ECO:0008006" key="4">
    <source>
        <dbReference type="Google" id="ProtNLM"/>
    </source>
</evidence>
<comment type="caution">
    <text evidence="2">The sequence shown here is derived from an EMBL/GenBank/DDBJ whole genome shotgun (WGS) entry which is preliminary data.</text>
</comment>
<feature type="transmembrane region" description="Helical" evidence="1">
    <location>
        <begin position="673"/>
        <end position="692"/>
    </location>
</feature>
<reference evidence="2" key="1">
    <citation type="submission" date="2021-01" db="EMBL/GenBank/DDBJ databases">
        <authorList>
            <consortium name="Genoscope - CEA"/>
            <person name="William W."/>
        </authorList>
    </citation>
    <scope>NUCLEOTIDE SEQUENCE</scope>
</reference>
<keyword evidence="1" id="KW-1133">Transmembrane helix</keyword>
<feature type="transmembrane region" description="Helical" evidence="1">
    <location>
        <begin position="424"/>
        <end position="445"/>
    </location>
</feature>
<evidence type="ECO:0000313" key="3">
    <source>
        <dbReference type="Proteomes" id="UP000689195"/>
    </source>
</evidence>
<keyword evidence="1" id="KW-0812">Transmembrane</keyword>
<feature type="transmembrane region" description="Helical" evidence="1">
    <location>
        <begin position="561"/>
        <end position="589"/>
    </location>
</feature>
<keyword evidence="3" id="KW-1185">Reference proteome</keyword>
<feature type="transmembrane region" description="Helical" evidence="1">
    <location>
        <begin position="627"/>
        <end position="653"/>
    </location>
</feature>
<protein>
    <recommendedName>
        <fullName evidence="4">Transmembrane protein</fullName>
    </recommendedName>
</protein>
<dbReference type="AlphaFoldDB" id="A0A8S1U5A7"/>
<dbReference type="OrthoDB" id="77931at2759"/>
<feature type="transmembrane region" description="Helical" evidence="1">
    <location>
        <begin position="35"/>
        <end position="56"/>
    </location>
</feature>
<feature type="transmembrane region" description="Helical" evidence="1">
    <location>
        <begin position="365"/>
        <end position="383"/>
    </location>
</feature>
<keyword evidence="1" id="KW-0472">Membrane</keyword>
<feature type="transmembrane region" description="Helical" evidence="1">
    <location>
        <begin position="518"/>
        <end position="536"/>
    </location>
</feature>
<dbReference type="Proteomes" id="UP000689195">
    <property type="component" value="Unassembled WGS sequence"/>
</dbReference>
<evidence type="ECO:0000313" key="2">
    <source>
        <dbReference type="EMBL" id="CAD8159253.1"/>
    </source>
</evidence>
<dbReference type="PANTHER" id="PTHR11319">
    <property type="entry name" value="G PROTEIN-COUPLED RECEPTOR-RELATED"/>
    <property type="match status" value="1"/>
</dbReference>
<feature type="transmembrane region" description="Helical" evidence="1">
    <location>
        <begin position="699"/>
        <end position="720"/>
    </location>
</feature>
<dbReference type="PANTHER" id="PTHR11319:SF35">
    <property type="entry name" value="OUTER MEMBRANE PROTEIN PMPC-RELATED"/>
    <property type="match status" value="1"/>
</dbReference>
<dbReference type="EMBL" id="CAJJDO010000033">
    <property type="protein sequence ID" value="CAD8159253.1"/>
    <property type="molecule type" value="Genomic_DNA"/>
</dbReference>
<proteinExistence type="predicted"/>
<name>A0A8S1U5A7_9CILI</name>
<organism evidence="2 3">
    <name type="scientific">Paramecium pentaurelia</name>
    <dbReference type="NCBI Taxonomy" id="43138"/>
    <lineage>
        <taxon>Eukaryota</taxon>
        <taxon>Sar</taxon>
        <taxon>Alveolata</taxon>
        <taxon>Ciliophora</taxon>
        <taxon>Intramacronucleata</taxon>
        <taxon>Oligohymenophorea</taxon>
        <taxon>Peniculida</taxon>
        <taxon>Parameciidae</taxon>
        <taxon>Paramecium</taxon>
    </lineage>
</organism>
<feature type="transmembrane region" description="Helical" evidence="1">
    <location>
        <begin position="726"/>
        <end position="743"/>
    </location>
</feature>
<feature type="transmembrane region" description="Helical" evidence="1">
    <location>
        <begin position="472"/>
        <end position="497"/>
    </location>
</feature>
<evidence type="ECO:0000256" key="1">
    <source>
        <dbReference type="SAM" id="Phobius"/>
    </source>
</evidence>
<gene>
    <name evidence="2" type="ORF">PPENT_87.1.T0330036</name>
</gene>
<sequence length="819" mass="95934">MQANLVEDYFYNQIILIIKLNPQQLLIMRHQMEEVFILISLQLYSYIILQIPFYFFNKAFKFRNNLIESPHHLELLINNMEMQSKKIVINQILNCKLILKPYKIIEQGISYFSDVLMIPSNQIIQEYQIYQPQSIQYFSYITEFGLILKNSLNEQLPNNYNTSCNFISKIIHGESQDQVGKQTEQTILKFDQEKDYYDLGSHSFILDPQNQQRLQIEINCQSSEKLRIFNYIIETKSFKCQLGEFYVNSGCQPCSSSQGFYSVVYDAKECSIFDQTKFKNITENNIELLEGYWRPNYLSDEIEECFKNLKFCKGGWGQGNQICDLGHVGALCEECDIYNIRGDGKYFQNQQDSQCISCFGVQDSIIPFIAASICSFISIIITLRSIEQSNQLFKCLKLSQRFNKIIFNLEQGHESFLIKMLLNYLWIFSSIFTFNIQFSFSIGFVDSVSNTSYSMTNNLDCYLSENQTIQLIYYKIITMLILMISQFILIIIGFLCYNWHKKIGLSNFNLEIISNTLLYLYISNYGGLVKMYFSILSKRDVSSQSYIQGDVSLLFESKEHLIWIFSFVIPGIGIFSLMIPLSLFIVMYIKKGQHDKINIRKHFCYLINEYNVSSYFWEDIKLIKKTIIILILTYFETYILLKASLLGLCLLFYQLIAFNKKPYILSNFNSKDLFSALICSISIFLVAAKYVAEQENNQFSSISLQTIIVLLCIKICYSFIKSILEVYFNKYFILILNYLYIILNKISSNSIFTKKLQNNLQKSTQKNKRIKILINKLRQHLLEVSKSQLQNQRKILSSKIKKTKSWVSKQGYFLKIDTE</sequence>
<accession>A0A8S1U5A7</accession>